<comment type="caution">
    <text evidence="4">The sequence shown here is derived from an EMBL/GenBank/DDBJ whole genome shotgun (WGS) entry which is preliminary data.</text>
</comment>
<dbReference type="InterPro" id="IPR040044">
    <property type="entry name" value="SRR1L"/>
</dbReference>
<dbReference type="GO" id="GO:0005737">
    <property type="term" value="C:cytoplasm"/>
    <property type="evidence" value="ECO:0007669"/>
    <property type="project" value="TreeGrafter"/>
</dbReference>
<dbReference type="OrthoDB" id="551431at2759"/>
<dbReference type="EMBL" id="JANBOJ010000352">
    <property type="protein sequence ID" value="KAJ1719715.1"/>
    <property type="molecule type" value="Genomic_DNA"/>
</dbReference>
<keyword evidence="5" id="KW-1185">Reference proteome</keyword>
<accession>A0A9W7XXA1</accession>
<reference evidence="4" key="1">
    <citation type="submission" date="2022-07" db="EMBL/GenBank/DDBJ databases">
        <title>Phylogenomic reconstructions and comparative analyses of Kickxellomycotina fungi.</title>
        <authorList>
            <person name="Reynolds N.K."/>
            <person name="Stajich J.E."/>
            <person name="Barry K."/>
            <person name="Grigoriev I.V."/>
            <person name="Crous P."/>
            <person name="Smith M.E."/>
        </authorList>
    </citation>
    <scope>NUCLEOTIDE SEQUENCE</scope>
    <source>
        <strain evidence="4">NBRC 32514</strain>
    </source>
</reference>
<evidence type="ECO:0000313" key="4">
    <source>
        <dbReference type="EMBL" id="KAJ1719715.1"/>
    </source>
</evidence>
<feature type="domain" description="SRR1-like" evidence="3">
    <location>
        <begin position="85"/>
        <end position="246"/>
    </location>
</feature>
<sequence length="260" mass="29163">MSENDDGFTLVTSKSRRKATSRKPPTAVADQQGFYTVTKSRAAKPLSLLVDQTLAEIASKRYTLATSGYLAQLASHITLLGSLCPAEIVCFGVGSPTGSQASQWQITLVLEIQDALKPIRVSAYDPVVTDADRRMLDRLDIEVLTENEEGRRVARERTLFFMPHCEQFLYENLVAANWTRETLEKVVVVGNRFAMYRDAQGQEEFARRSPHLDRILRGGLEVVELPSETHLRLKHPPYAFTDTCIQYASSDKLGLIDFSH</sequence>
<dbReference type="Pfam" id="PF07985">
    <property type="entry name" value="SRR1"/>
    <property type="match status" value="1"/>
</dbReference>
<dbReference type="GO" id="GO:0005634">
    <property type="term" value="C:nucleus"/>
    <property type="evidence" value="ECO:0007669"/>
    <property type="project" value="TreeGrafter"/>
</dbReference>
<evidence type="ECO:0000313" key="5">
    <source>
        <dbReference type="Proteomes" id="UP001149813"/>
    </source>
</evidence>
<protein>
    <recommendedName>
        <fullName evidence="3">SRR1-like domain-containing protein</fullName>
    </recommendedName>
</protein>
<evidence type="ECO:0000256" key="2">
    <source>
        <dbReference type="SAM" id="MobiDB-lite"/>
    </source>
</evidence>
<dbReference type="PANTHER" id="PTHR28626">
    <property type="entry name" value="SRR1-LIKE PROTEIN"/>
    <property type="match status" value="1"/>
</dbReference>
<dbReference type="AlphaFoldDB" id="A0A9W7XXA1"/>
<feature type="region of interest" description="Disordered" evidence="2">
    <location>
        <begin position="1"/>
        <end position="27"/>
    </location>
</feature>
<organism evidence="4 5">
    <name type="scientific">Coemansia erecta</name>
    <dbReference type="NCBI Taxonomy" id="147472"/>
    <lineage>
        <taxon>Eukaryota</taxon>
        <taxon>Fungi</taxon>
        <taxon>Fungi incertae sedis</taxon>
        <taxon>Zoopagomycota</taxon>
        <taxon>Kickxellomycotina</taxon>
        <taxon>Kickxellomycetes</taxon>
        <taxon>Kickxellales</taxon>
        <taxon>Kickxellaceae</taxon>
        <taxon>Coemansia</taxon>
    </lineage>
</organism>
<dbReference type="PANTHER" id="PTHR28626:SF3">
    <property type="entry name" value="SRR1-LIKE PROTEIN"/>
    <property type="match status" value="1"/>
</dbReference>
<dbReference type="Proteomes" id="UP001149813">
    <property type="component" value="Unassembled WGS sequence"/>
</dbReference>
<name>A0A9W7XXA1_9FUNG</name>
<dbReference type="InterPro" id="IPR012942">
    <property type="entry name" value="SRR1-like"/>
</dbReference>
<evidence type="ECO:0000256" key="1">
    <source>
        <dbReference type="ARBA" id="ARBA00009856"/>
    </source>
</evidence>
<proteinExistence type="inferred from homology"/>
<comment type="similarity">
    <text evidence="1">Belongs to the SRR1 family.</text>
</comment>
<gene>
    <name evidence="4" type="ORF">LPJ53_005573</name>
</gene>
<evidence type="ECO:0000259" key="3">
    <source>
        <dbReference type="Pfam" id="PF07985"/>
    </source>
</evidence>